<dbReference type="GO" id="GO:0003677">
    <property type="term" value="F:DNA binding"/>
    <property type="evidence" value="ECO:0007669"/>
    <property type="project" value="UniProtKB-KW"/>
</dbReference>
<evidence type="ECO:0000256" key="3">
    <source>
        <dbReference type="ARBA" id="ARBA00023125"/>
    </source>
</evidence>
<dbReference type="InterPro" id="IPR039425">
    <property type="entry name" value="RNA_pol_sigma-70-like"/>
</dbReference>
<name>A0A518JR99_9BACT</name>
<reference evidence="5 6" key="1">
    <citation type="submission" date="2019-02" db="EMBL/GenBank/DDBJ databases">
        <title>Deep-cultivation of Planctomycetes and their phenomic and genomic characterization uncovers novel biology.</title>
        <authorList>
            <person name="Wiegand S."/>
            <person name="Jogler M."/>
            <person name="Boedeker C."/>
            <person name="Pinto D."/>
            <person name="Vollmers J."/>
            <person name="Rivas-Marin E."/>
            <person name="Kohn T."/>
            <person name="Peeters S.H."/>
            <person name="Heuer A."/>
            <person name="Rast P."/>
            <person name="Oberbeckmann S."/>
            <person name="Bunk B."/>
            <person name="Jeske O."/>
            <person name="Meyerdierks A."/>
            <person name="Storesund J.E."/>
            <person name="Kallscheuer N."/>
            <person name="Luecker S."/>
            <person name="Lage O.M."/>
            <person name="Pohl T."/>
            <person name="Merkel B.J."/>
            <person name="Hornburger P."/>
            <person name="Mueller R.-W."/>
            <person name="Bruemmer F."/>
            <person name="Labrenz M."/>
            <person name="Spormann A.M."/>
            <person name="Op den Camp H."/>
            <person name="Overmann J."/>
            <person name="Amann R."/>
            <person name="Jetten M.S.M."/>
            <person name="Mascher T."/>
            <person name="Medema M.H."/>
            <person name="Devos D.P."/>
            <person name="Kaster A.-K."/>
            <person name="Ovreas L."/>
            <person name="Rohde M."/>
            <person name="Galperin M.Y."/>
            <person name="Jogler C."/>
        </authorList>
    </citation>
    <scope>NUCLEOTIDE SEQUENCE [LARGE SCALE GENOMIC DNA]</scope>
    <source>
        <strain evidence="5 6">Poly24</strain>
    </source>
</reference>
<accession>A0A518JR99</accession>
<proteinExistence type="predicted"/>
<evidence type="ECO:0000313" key="6">
    <source>
        <dbReference type="Proteomes" id="UP000315082"/>
    </source>
</evidence>
<keyword evidence="3" id="KW-0238">DNA-binding</keyword>
<evidence type="ECO:0000256" key="4">
    <source>
        <dbReference type="ARBA" id="ARBA00023163"/>
    </source>
</evidence>
<organism evidence="5 6">
    <name type="scientific">Rosistilla carotiformis</name>
    <dbReference type="NCBI Taxonomy" id="2528017"/>
    <lineage>
        <taxon>Bacteria</taxon>
        <taxon>Pseudomonadati</taxon>
        <taxon>Planctomycetota</taxon>
        <taxon>Planctomycetia</taxon>
        <taxon>Pirellulales</taxon>
        <taxon>Pirellulaceae</taxon>
        <taxon>Rosistilla</taxon>
    </lineage>
</organism>
<dbReference type="GO" id="GO:0006352">
    <property type="term" value="P:DNA-templated transcription initiation"/>
    <property type="evidence" value="ECO:0007669"/>
    <property type="project" value="InterPro"/>
</dbReference>
<dbReference type="EMBL" id="CP036348">
    <property type="protein sequence ID" value="QDV68065.1"/>
    <property type="molecule type" value="Genomic_DNA"/>
</dbReference>
<evidence type="ECO:0008006" key="7">
    <source>
        <dbReference type="Google" id="ProtNLM"/>
    </source>
</evidence>
<keyword evidence="6" id="KW-1185">Reference proteome</keyword>
<protein>
    <recommendedName>
        <fullName evidence="7">ECF sigma factor</fullName>
    </recommendedName>
</protein>
<dbReference type="PANTHER" id="PTHR43133">
    <property type="entry name" value="RNA POLYMERASE ECF-TYPE SIGMA FACTO"/>
    <property type="match status" value="1"/>
</dbReference>
<dbReference type="KEGG" id="rcf:Poly24_17710"/>
<dbReference type="GO" id="GO:0016987">
    <property type="term" value="F:sigma factor activity"/>
    <property type="evidence" value="ECO:0007669"/>
    <property type="project" value="UniProtKB-KW"/>
</dbReference>
<evidence type="ECO:0000256" key="2">
    <source>
        <dbReference type="ARBA" id="ARBA00023082"/>
    </source>
</evidence>
<evidence type="ECO:0000256" key="1">
    <source>
        <dbReference type="ARBA" id="ARBA00023015"/>
    </source>
</evidence>
<keyword evidence="4" id="KW-0804">Transcription</keyword>
<gene>
    <name evidence="5" type="ORF">Poly24_17710</name>
</gene>
<dbReference type="AlphaFoldDB" id="A0A518JR99"/>
<keyword evidence="1" id="KW-0805">Transcription regulation</keyword>
<keyword evidence="2" id="KW-0731">Sigma factor</keyword>
<sequence length="209" mass="23887">MSKQSIEIAPSSSRENQSRDKLSDLLALLSQSNSDALSQIMESYGTEIRRFIRFRMRDSVLRRLHDSIDVEQSVFRRFFKRTGTGDLNLATEDELRAYLFTLAKHRVNELKREQSAQKRKANFVEEDSSFQLGQLAGADGATDSAAAESELMMEVRSIVGTDDWEAVVQRLEGRTWKEVARDRGTKPDTLRKRLQTALQLVKNRLTSTE</sequence>
<dbReference type="Gene3D" id="1.10.1740.10">
    <property type="match status" value="1"/>
</dbReference>
<dbReference type="Proteomes" id="UP000315082">
    <property type="component" value="Chromosome"/>
</dbReference>
<dbReference type="InterPro" id="IPR013325">
    <property type="entry name" value="RNA_pol_sigma_r2"/>
</dbReference>
<dbReference type="RefSeq" id="WP_231753529.1">
    <property type="nucleotide sequence ID" value="NZ_CP036348.1"/>
</dbReference>
<dbReference type="SUPFAM" id="SSF88946">
    <property type="entry name" value="Sigma2 domain of RNA polymerase sigma factors"/>
    <property type="match status" value="1"/>
</dbReference>
<dbReference type="PANTHER" id="PTHR43133:SF8">
    <property type="entry name" value="RNA POLYMERASE SIGMA FACTOR HI_1459-RELATED"/>
    <property type="match status" value="1"/>
</dbReference>
<evidence type="ECO:0000313" key="5">
    <source>
        <dbReference type="EMBL" id="QDV68065.1"/>
    </source>
</evidence>